<feature type="transmembrane region" description="Helical" evidence="7">
    <location>
        <begin position="468"/>
        <end position="488"/>
    </location>
</feature>
<evidence type="ECO:0000313" key="11">
    <source>
        <dbReference type="Proteomes" id="UP000663860"/>
    </source>
</evidence>
<feature type="domain" description="DUF4209" evidence="8">
    <location>
        <begin position="130"/>
        <end position="197"/>
    </location>
</feature>
<comment type="caution">
    <text evidence="10">The sequence shown here is derived from an EMBL/GenBank/DDBJ whole genome shotgun (WGS) entry which is preliminary data.</text>
</comment>
<evidence type="ECO:0000259" key="8">
    <source>
        <dbReference type="Pfam" id="PF13910"/>
    </source>
</evidence>
<gene>
    <name evidence="10" type="ORF">IZO911_LOCUS3640</name>
</gene>
<evidence type="ECO:0000256" key="5">
    <source>
        <dbReference type="ARBA" id="ARBA00023065"/>
    </source>
</evidence>
<evidence type="ECO:0000259" key="9">
    <source>
        <dbReference type="Pfam" id="PF16916"/>
    </source>
</evidence>
<dbReference type="Pfam" id="PF13910">
    <property type="entry name" value="DUF4209"/>
    <property type="match status" value="1"/>
</dbReference>
<dbReference type="GO" id="GO:0012505">
    <property type="term" value="C:endomembrane system"/>
    <property type="evidence" value="ECO:0007669"/>
    <property type="project" value="UniProtKB-SubCell"/>
</dbReference>
<keyword evidence="2" id="KW-0813">Transport</keyword>
<dbReference type="FunFam" id="3.30.70.1350:FF:000001">
    <property type="entry name" value="Metal tolerance protein 11"/>
    <property type="match status" value="1"/>
</dbReference>
<dbReference type="InterPro" id="IPR039635">
    <property type="entry name" value="ERMARD"/>
</dbReference>
<dbReference type="PANTHER" id="PTHR31701:SF2">
    <property type="entry name" value="ENDOPLASMIC RETICULUM MEMBRANE-ASSOCIATED RNA DEGRADATION PROTEIN"/>
    <property type="match status" value="1"/>
</dbReference>
<keyword evidence="4 7" id="KW-1133">Transmembrane helix</keyword>
<accession>A0A813NTU2</accession>
<dbReference type="InterPro" id="IPR025209">
    <property type="entry name" value="DUF4209"/>
</dbReference>
<feature type="domain" description="Cation efflux protein cytoplasmic" evidence="9">
    <location>
        <begin position="520"/>
        <end position="579"/>
    </location>
</feature>
<evidence type="ECO:0000313" key="10">
    <source>
        <dbReference type="EMBL" id="CAF0742625.1"/>
    </source>
</evidence>
<sequence length="593" mass="68669">MTNTTYLSPGVRQLLLSVSSTSNCKENDHLSIDDIRQCLSVEEMGINYQESIRRLDMTILPQIEHYFDQMTIEQFRSYYDNDYYCGWLKNRKDLFRIFNLLKNNEIHLATLLLTCLTERNLGNLLLIQINTVPNLLRQIIESSALCSILGSDITLALQLLIGSPKSINLRNVYWHGFIQYNEISSKFTYLLFYLILQIGPIVNEKVIPERQFISYERFKNHNFLPLDICCPNADTAIDIIKKNSLVDNGYKPLLISSINYFYNENEYGLSMMLLLPVFEHLLRKLFVNANHCPERLLTAESTTLFTTLDEILTCCLPDGSPNRLCEELGQGYMSLLGDLITLPEGVCLRSKLSHGEIDYDSLPQTIAHAQLSLLLTLLYRYNHNESNDYGQILLDYVKNYKVYYHPIAIAKNQIRECIEEFKQISECTTLIEEEIPTTTDFPIKLIDFWRLFIPSGSYAYKNKINQKAIFIDPIGAICISVYIIITWIKQMGDQTKRLSGHTADPRFISQITWLTYHHSPLIEKIDTVRAFYFGTSYLVEVDIVLPEDMLLKQAHDIGEELQKKIEDLPEVERAFVHLDYEHSHHPSDEHKVV</sequence>
<evidence type="ECO:0000256" key="3">
    <source>
        <dbReference type="ARBA" id="ARBA00022692"/>
    </source>
</evidence>
<dbReference type="AlphaFoldDB" id="A0A813NTU2"/>
<reference evidence="10" key="1">
    <citation type="submission" date="2021-02" db="EMBL/GenBank/DDBJ databases">
        <authorList>
            <person name="Nowell W R."/>
        </authorList>
    </citation>
    <scope>NUCLEOTIDE SEQUENCE</scope>
</reference>
<proteinExistence type="predicted"/>
<keyword evidence="3 7" id="KW-0812">Transmembrane</keyword>
<comment type="subcellular location">
    <subcellularLocation>
        <location evidence="1">Endomembrane system</location>
        <topology evidence="1">Multi-pass membrane protein</topology>
    </subcellularLocation>
</comment>
<evidence type="ECO:0000256" key="7">
    <source>
        <dbReference type="SAM" id="Phobius"/>
    </source>
</evidence>
<organism evidence="10 11">
    <name type="scientific">Adineta steineri</name>
    <dbReference type="NCBI Taxonomy" id="433720"/>
    <lineage>
        <taxon>Eukaryota</taxon>
        <taxon>Metazoa</taxon>
        <taxon>Spiralia</taxon>
        <taxon>Gnathifera</taxon>
        <taxon>Rotifera</taxon>
        <taxon>Eurotatoria</taxon>
        <taxon>Bdelloidea</taxon>
        <taxon>Adinetida</taxon>
        <taxon>Adinetidae</taxon>
        <taxon>Adineta</taxon>
    </lineage>
</organism>
<dbReference type="InterPro" id="IPR027470">
    <property type="entry name" value="Cation_efflux_CTD"/>
</dbReference>
<name>A0A813NTU2_9BILA</name>
<dbReference type="InterPro" id="IPR036837">
    <property type="entry name" value="Cation_efflux_CTD_sf"/>
</dbReference>
<evidence type="ECO:0000256" key="6">
    <source>
        <dbReference type="ARBA" id="ARBA00023136"/>
    </source>
</evidence>
<keyword evidence="5" id="KW-0406">Ion transport</keyword>
<evidence type="ECO:0000256" key="1">
    <source>
        <dbReference type="ARBA" id="ARBA00004127"/>
    </source>
</evidence>
<evidence type="ECO:0000256" key="4">
    <source>
        <dbReference type="ARBA" id="ARBA00022989"/>
    </source>
</evidence>
<dbReference type="PANTHER" id="PTHR31701">
    <property type="entry name" value="ENDOPLASMIC RETICULUM MEMBRANE-ASSOCIATED RNA DEGRADATION PROTEIN"/>
    <property type="match status" value="1"/>
</dbReference>
<dbReference type="Gene3D" id="3.30.70.1350">
    <property type="entry name" value="Cation efflux protein, cytoplasmic domain"/>
    <property type="match status" value="1"/>
</dbReference>
<dbReference type="Proteomes" id="UP000663860">
    <property type="component" value="Unassembled WGS sequence"/>
</dbReference>
<dbReference type="Pfam" id="PF16916">
    <property type="entry name" value="ZT_dimer"/>
    <property type="match status" value="1"/>
</dbReference>
<dbReference type="SUPFAM" id="SSF160240">
    <property type="entry name" value="Cation efflux protein cytoplasmic domain-like"/>
    <property type="match status" value="1"/>
</dbReference>
<evidence type="ECO:0000256" key="2">
    <source>
        <dbReference type="ARBA" id="ARBA00022448"/>
    </source>
</evidence>
<dbReference type="EMBL" id="CAJNOE010000019">
    <property type="protein sequence ID" value="CAF0742625.1"/>
    <property type="molecule type" value="Genomic_DNA"/>
</dbReference>
<keyword evidence="6 7" id="KW-0472">Membrane</keyword>
<dbReference type="GO" id="GO:0006811">
    <property type="term" value="P:monoatomic ion transport"/>
    <property type="evidence" value="ECO:0007669"/>
    <property type="project" value="UniProtKB-KW"/>
</dbReference>
<protein>
    <submittedName>
        <fullName evidence="10">Uncharacterized protein</fullName>
    </submittedName>
</protein>